<dbReference type="SUPFAM" id="SSF100950">
    <property type="entry name" value="NagB/RpiA/CoA transferase-like"/>
    <property type="match status" value="1"/>
</dbReference>
<protein>
    <recommendedName>
        <fullName evidence="5">5-formyltetrahydrofolate cyclo-ligase</fullName>
        <ecNumber evidence="5">6.3.3.2</ecNumber>
    </recommendedName>
</protein>
<dbReference type="GO" id="GO:0009396">
    <property type="term" value="P:folic acid-containing compound biosynthetic process"/>
    <property type="evidence" value="ECO:0007669"/>
    <property type="project" value="TreeGrafter"/>
</dbReference>
<dbReference type="STRING" id="694327.DFW101_0870"/>
<dbReference type="GO" id="GO:0005524">
    <property type="term" value="F:ATP binding"/>
    <property type="evidence" value="ECO:0007669"/>
    <property type="project" value="UniProtKB-KW"/>
</dbReference>
<comment type="catalytic activity">
    <reaction evidence="5">
        <text>(6S)-5-formyl-5,6,7,8-tetrahydrofolate + ATP = (6R)-5,10-methenyltetrahydrofolate + ADP + phosphate</text>
        <dbReference type="Rhea" id="RHEA:10488"/>
        <dbReference type="ChEBI" id="CHEBI:30616"/>
        <dbReference type="ChEBI" id="CHEBI:43474"/>
        <dbReference type="ChEBI" id="CHEBI:57455"/>
        <dbReference type="ChEBI" id="CHEBI:57457"/>
        <dbReference type="ChEBI" id="CHEBI:456216"/>
        <dbReference type="EC" id="6.3.3.2"/>
    </reaction>
</comment>
<dbReference type="EMBL" id="CM001368">
    <property type="protein sequence ID" value="EHJ46886.1"/>
    <property type="molecule type" value="Genomic_DNA"/>
</dbReference>
<keyword evidence="3 4" id="KW-0067">ATP-binding</keyword>
<dbReference type="NCBIfam" id="TIGR02727">
    <property type="entry name" value="MTHFS_bact"/>
    <property type="match status" value="1"/>
</dbReference>
<sequence length="200" mass="21619">MQPYQISDTGKDALRREMRRRREALAPAFVATASAAVAARVAALPRFATAREVLAYLPVRNEVDAGLLAERVLASGRRLLLPRCRPDAPGQLDLGCVADLADAVPGRFGILEPRPELCVLPEAFAPDLILVPGLAFDAQGLRLGQGGGYYDRLLALPMAAGALTVGLAYAFQMVSRLPAEPWDRSVDLVATEQQTHWFSK</sequence>
<feature type="binding site" evidence="4">
    <location>
        <begin position="142"/>
        <end position="150"/>
    </location>
    <ligand>
        <name>ATP</name>
        <dbReference type="ChEBI" id="CHEBI:30616"/>
    </ligand>
</feature>
<reference evidence="8" key="1">
    <citation type="journal article" date="2015" name="Genome Announc.">
        <title>High-Quality Draft Genome Sequence of Desulfovibrio carbinoliphilus FW-101-2B, an Organic Acid-Oxidizing Sulfate-Reducing Bacterium Isolated from Uranium(VI)-Contaminated Groundwater.</title>
        <authorList>
            <person name="Ramsay B.D."/>
            <person name="Hwang C."/>
            <person name="Woo H.L."/>
            <person name="Carroll S.L."/>
            <person name="Lucas S."/>
            <person name="Han J."/>
            <person name="Lapidus A.L."/>
            <person name="Cheng J.F."/>
            <person name="Goodwin L.A."/>
            <person name="Pitluck S."/>
            <person name="Peters L."/>
            <person name="Chertkov O."/>
            <person name="Held B."/>
            <person name="Detter J.C."/>
            <person name="Han C.S."/>
            <person name="Tapia R."/>
            <person name="Land M.L."/>
            <person name="Hauser L.J."/>
            <person name="Kyrpides N.C."/>
            <person name="Ivanova N.N."/>
            <person name="Mikhailova N."/>
            <person name="Pagani I."/>
            <person name="Woyke T."/>
            <person name="Arkin A.P."/>
            <person name="Dehal P."/>
            <person name="Chivian D."/>
            <person name="Criddle C.S."/>
            <person name="Wu W."/>
            <person name="Chakraborty R."/>
            <person name="Hazen T.C."/>
            <person name="Fields M.W."/>
        </authorList>
    </citation>
    <scope>NUCLEOTIDE SEQUENCE [LARGE SCALE GENOMIC DNA]</scope>
    <source>
        <strain evidence="8">FW-101-2B</strain>
    </source>
</reference>
<dbReference type="GO" id="GO:0035999">
    <property type="term" value="P:tetrahydrofolate interconversion"/>
    <property type="evidence" value="ECO:0007669"/>
    <property type="project" value="TreeGrafter"/>
</dbReference>
<evidence type="ECO:0000256" key="1">
    <source>
        <dbReference type="ARBA" id="ARBA00010638"/>
    </source>
</evidence>
<feature type="transmembrane region" description="Helical" evidence="6">
    <location>
        <begin position="24"/>
        <end position="43"/>
    </location>
</feature>
<dbReference type="Proteomes" id="UP000004662">
    <property type="component" value="Chromosome"/>
</dbReference>
<evidence type="ECO:0000313" key="8">
    <source>
        <dbReference type="Proteomes" id="UP000004662"/>
    </source>
</evidence>
<dbReference type="HOGENOM" id="CLU_066245_2_2_7"/>
<evidence type="ECO:0000256" key="3">
    <source>
        <dbReference type="ARBA" id="ARBA00022840"/>
    </source>
</evidence>
<keyword evidence="6" id="KW-0472">Membrane</keyword>
<dbReference type="InterPro" id="IPR002698">
    <property type="entry name" value="FTHF_cligase"/>
</dbReference>
<accession>G7Q5U9</accession>
<name>G7Q5U9_9BACT</name>
<feature type="binding site" evidence="4">
    <location>
        <position position="62"/>
    </location>
    <ligand>
        <name>substrate</name>
    </ligand>
</feature>
<keyword evidence="2 4" id="KW-0547">Nucleotide-binding</keyword>
<dbReference type="GO" id="GO:0046872">
    <property type="term" value="F:metal ion binding"/>
    <property type="evidence" value="ECO:0007669"/>
    <property type="project" value="UniProtKB-KW"/>
</dbReference>
<evidence type="ECO:0000256" key="2">
    <source>
        <dbReference type="ARBA" id="ARBA00022741"/>
    </source>
</evidence>
<dbReference type="GO" id="GO:0030272">
    <property type="term" value="F:5-formyltetrahydrofolate cyclo-ligase activity"/>
    <property type="evidence" value="ECO:0007669"/>
    <property type="project" value="UniProtKB-EC"/>
</dbReference>
<dbReference type="RefSeq" id="WP_009180308.1">
    <property type="nucleotide sequence ID" value="NZ_CM001368.1"/>
</dbReference>
<dbReference type="OrthoDB" id="9801938at2"/>
<keyword evidence="5" id="KW-0460">Magnesium</keyword>
<evidence type="ECO:0000256" key="4">
    <source>
        <dbReference type="PIRSR" id="PIRSR006806-1"/>
    </source>
</evidence>
<dbReference type="PANTHER" id="PTHR23407">
    <property type="entry name" value="ATPASE INHIBITOR/5-FORMYLTETRAHYDROFOLATE CYCLO-LIGASE"/>
    <property type="match status" value="1"/>
</dbReference>
<evidence type="ECO:0000256" key="6">
    <source>
        <dbReference type="SAM" id="Phobius"/>
    </source>
</evidence>
<keyword evidence="5" id="KW-0479">Metal-binding</keyword>
<dbReference type="Pfam" id="PF01812">
    <property type="entry name" value="5-FTHF_cyc-lig"/>
    <property type="match status" value="1"/>
</dbReference>
<dbReference type="PANTHER" id="PTHR23407:SF1">
    <property type="entry name" value="5-FORMYLTETRAHYDROFOLATE CYCLO-LIGASE"/>
    <property type="match status" value="1"/>
</dbReference>
<feature type="binding site" evidence="4">
    <location>
        <begin position="11"/>
        <end position="15"/>
    </location>
    <ligand>
        <name>ATP</name>
        <dbReference type="ChEBI" id="CHEBI:30616"/>
    </ligand>
</feature>
<evidence type="ECO:0000313" key="7">
    <source>
        <dbReference type="EMBL" id="EHJ46886.1"/>
    </source>
</evidence>
<proteinExistence type="inferred from homology"/>
<dbReference type="EC" id="6.3.3.2" evidence="5"/>
<dbReference type="PIRSF" id="PIRSF006806">
    <property type="entry name" value="FTHF_cligase"/>
    <property type="match status" value="1"/>
</dbReference>
<organism evidence="7 8">
    <name type="scientific">Solidesulfovibrio carbinoliphilus subsp. oakridgensis</name>
    <dbReference type="NCBI Taxonomy" id="694327"/>
    <lineage>
        <taxon>Bacteria</taxon>
        <taxon>Pseudomonadati</taxon>
        <taxon>Thermodesulfobacteriota</taxon>
        <taxon>Desulfovibrionia</taxon>
        <taxon>Desulfovibrionales</taxon>
        <taxon>Desulfovibrionaceae</taxon>
        <taxon>Solidesulfovibrio</taxon>
    </lineage>
</organism>
<comment type="similarity">
    <text evidence="1 5">Belongs to the 5-formyltetrahydrofolate cyclo-ligase family.</text>
</comment>
<keyword evidence="6" id="KW-1133">Transmembrane helix</keyword>
<dbReference type="InterPro" id="IPR024185">
    <property type="entry name" value="FTHF_cligase-like_sf"/>
</dbReference>
<dbReference type="Gene3D" id="3.40.50.10420">
    <property type="entry name" value="NagB/RpiA/CoA transferase-like"/>
    <property type="match status" value="1"/>
</dbReference>
<gene>
    <name evidence="7" type="ORF">DFW101_0870</name>
</gene>
<dbReference type="InterPro" id="IPR037171">
    <property type="entry name" value="NagB/RpiA_transferase-like"/>
</dbReference>
<keyword evidence="6" id="KW-0812">Transmembrane</keyword>
<evidence type="ECO:0000256" key="5">
    <source>
        <dbReference type="RuleBase" id="RU361279"/>
    </source>
</evidence>
<comment type="cofactor">
    <cofactor evidence="5">
        <name>Mg(2+)</name>
        <dbReference type="ChEBI" id="CHEBI:18420"/>
    </cofactor>
</comment>
<feature type="binding site" evidence="4">
    <location>
        <position position="57"/>
    </location>
    <ligand>
        <name>substrate</name>
    </ligand>
</feature>
<keyword evidence="8" id="KW-1185">Reference proteome</keyword>
<dbReference type="eggNOG" id="COG0212">
    <property type="taxonomic scope" value="Bacteria"/>
</dbReference>
<dbReference type="AlphaFoldDB" id="G7Q5U9"/>